<dbReference type="Pfam" id="PF26200">
    <property type="entry name" value="Rcat_RNF216"/>
    <property type="match status" value="1"/>
</dbReference>
<dbReference type="GeneID" id="25284666"/>
<evidence type="ECO:0000313" key="10">
    <source>
        <dbReference type="EMBL" id="KEF53963.1"/>
    </source>
</evidence>
<accession>A0A072P3V0</accession>
<keyword evidence="6" id="KW-0833">Ubl conjugation pathway</keyword>
<dbReference type="SUPFAM" id="SSF57850">
    <property type="entry name" value="RING/U-box"/>
    <property type="match status" value="1"/>
</dbReference>
<dbReference type="OrthoDB" id="10009520at2759"/>
<evidence type="ECO:0000256" key="8">
    <source>
        <dbReference type="SAM" id="MobiDB-lite"/>
    </source>
</evidence>
<name>A0A072P3V0_9EURO</name>
<dbReference type="GO" id="GO:0008270">
    <property type="term" value="F:zinc ion binding"/>
    <property type="evidence" value="ECO:0007669"/>
    <property type="project" value="UniProtKB-KW"/>
</dbReference>
<dbReference type="GO" id="GO:0016740">
    <property type="term" value="F:transferase activity"/>
    <property type="evidence" value="ECO:0007669"/>
    <property type="project" value="UniProtKB-KW"/>
</dbReference>
<keyword evidence="11" id="KW-1185">Reference proteome</keyword>
<keyword evidence="4" id="KW-0677">Repeat</keyword>
<organism evidence="10 11">
    <name type="scientific">Exophiala aquamarina CBS 119918</name>
    <dbReference type="NCBI Taxonomy" id="1182545"/>
    <lineage>
        <taxon>Eukaryota</taxon>
        <taxon>Fungi</taxon>
        <taxon>Dikarya</taxon>
        <taxon>Ascomycota</taxon>
        <taxon>Pezizomycotina</taxon>
        <taxon>Eurotiomycetes</taxon>
        <taxon>Chaetothyriomycetidae</taxon>
        <taxon>Chaetothyriales</taxon>
        <taxon>Herpotrichiellaceae</taxon>
        <taxon>Exophiala</taxon>
    </lineage>
</organism>
<dbReference type="AlphaFoldDB" id="A0A072P3V0"/>
<dbReference type="STRING" id="1182545.A0A072P3V0"/>
<keyword evidence="3" id="KW-0479">Metal-binding</keyword>
<gene>
    <name evidence="10" type="ORF">A1O9_09758</name>
</gene>
<dbReference type="CDD" id="cd20339">
    <property type="entry name" value="BRcat_RBR_RNF216"/>
    <property type="match status" value="1"/>
</dbReference>
<protein>
    <recommendedName>
        <fullName evidence="9">RING-type domain-containing protein</fullName>
    </recommendedName>
</protein>
<evidence type="ECO:0000256" key="7">
    <source>
        <dbReference type="ARBA" id="ARBA00022833"/>
    </source>
</evidence>
<dbReference type="RefSeq" id="XP_013256553.1">
    <property type="nucleotide sequence ID" value="XM_013401099.1"/>
</dbReference>
<feature type="region of interest" description="Disordered" evidence="8">
    <location>
        <begin position="1"/>
        <end position="21"/>
    </location>
</feature>
<dbReference type="VEuPathDB" id="FungiDB:A1O9_09758"/>
<dbReference type="InterPro" id="IPR044066">
    <property type="entry name" value="TRIAD_supradom"/>
</dbReference>
<feature type="region of interest" description="Disordered" evidence="8">
    <location>
        <begin position="831"/>
        <end position="859"/>
    </location>
</feature>
<evidence type="ECO:0000256" key="1">
    <source>
        <dbReference type="ARBA" id="ARBA00004906"/>
    </source>
</evidence>
<dbReference type="CDD" id="cd20353">
    <property type="entry name" value="Rcat_RBR_RNF216"/>
    <property type="match status" value="1"/>
</dbReference>
<feature type="domain" description="RING-type" evidence="9">
    <location>
        <begin position="475"/>
        <end position="697"/>
    </location>
</feature>
<feature type="compositionally biased region" description="Basic and acidic residues" evidence="8">
    <location>
        <begin position="841"/>
        <end position="856"/>
    </location>
</feature>
<dbReference type="PROSITE" id="PS51873">
    <property type="entry name" value="TRIAD"/>
    <property type="match status" value="1"/>
</dbReference>
<dbReference type="PANTHER" id="PTHR22770">
    <property type="entry name" value="UBIQUITIN CONJUGATING ENZYME 7 INTERACTING PROTEIN-RELATED"/>
    <property type="match status" value="1"/>
</dbReference>
<comment type="pathway">
    <text evidence="1">Protein modification; protein ubiquitination.</text>
</comment>
<comment type="caution">
    <text evidence="10">The sequence shown here is derived from an EMBL/GenBank/DDBJ whole genome shotgun (WGS) entry which is preliminary data.</text>
</comment>
<dbReference type="InterPro" id="IPR047545">
    <property type="entry name" value="BRcat_RBR_RNF216"/>
</dbReference>
<reference evidence="10 11" key="1">
    <citation type="submission" date="2013-03" db="EMBL/GenBank/DDBJ databases">
        <title>The Genome Sequence of Exophiala aquamarina CBS 119918.</title>
        <authorList>
            <consortium name="The Broad Institute Genomics Platform"/>
            <person name="Cuomo C."/>
            <person name="de Hoog S."/>
            <person name="Gorbushina A."/>
            <person name="Walker B."/>
            <person name="Young S.K."/>
            <person name="Zeng Q."/>
            <person name="Gargeya S."/>
            <person name="Fitzgerald M."/>
            <person name="Haas B."/>
            <person name="Abouelleil A."/>
            <person name="Allen A.W."/>
            <person name="Alvarado L."/>
            <person name="Arachchi H.M."/>
            <person name="Berlin A.M."/>
            <person name="Chapman S.B."/>
            <person name="Gainer-Dewar J."/>
            <person name="Goldberg J."/>
            <person name="Griggs A."/>
            <person name="Gujja S."/>
            <person name="Hansen M."/>
            <person name="Howarth C."/>
            <person name="Imamovic A."/>
            <person name="Ireland A."/>
            <person name="Larimer J."/>
            <person name="McCowan C."/>
            <person name="Murphy C."/>
            <person name="Pearson M."/>
            <person name="Poon T.W."/>
            <person name="Priest M."/>
            <person name="Roberts A."/>
            <person name="Saif S."/>
            <person name="Shea T."/>
            <person name="Sisk P."/>
            <person name="Sykes S."/>
            <person name="Wortman J."/>
            <person name="Nusbaum C."/>
            <person name="Birren B."/>
        </authorList>
    </citation>
    <scope>NUCLEOTIDE SEQUENCE [LARGE SCALE GENOMIC DNA]</scope>
    <source>
        <strain evidence="10 11">CBS 119918</strain>
    </source>
</reference>
<dbReference type="PANTHER" id="PTHR22770:SF47">
    <property type="entry name" value="E3 UBIQUITIN-PROTEIN LIGASE RNF216"/>
    <property type="match status" value="1"/>
</dbReference>
<proteinExistence type="predicted"/>
<dbReference type="InterPro" id="IPR047546">
    <property type="entry name" value="Rcat_RBR_RNF216"/>
</dbReference>
<dbReference type="HOGENOM" id="CLU_012319_1_0_1"/>
<keyword evidence="2" id="KW-0808">Transferase</keyword>
<dbReference type="InterPro" id="IPR051628">
    <property type="entry name" value="LUBAC_E3_Ligases"/>
</dbReference>
<evidence type="ECO:0000313" key="11">
    <source>
        <dbReference type="Proteomes" id="UP000027920"/>
    </source>
</evidence>
<evidence type="ECO:0000256" key="5">
    <source>
        <dbReference type="ARBA" id="ARBA00022771"/>
    </source>
</evidence>
<dbReference type="Proteomes" id="UP000027920">
    <property type="component" value="Unassembled WGS sequence"/>
</dbReference>
<dbReference type="EMBL" id="AMGV01000011">
    <property type="protein sequence ID" value="KEF53963.1"/>
    <property type="molecule type" value="Genomic_DNA"/>
</dbReference>
<evidence type="ECO:0000256" key="4">
    <source>
        <dbReference type="ARBA" id="ARBA00022737"/>
    </source>
</evidence>
<evidence type="ECO:0000259" key="9">
    <source>
        <dbReference type="PROSITE" id="PS51873"/>
    </source>
</evidence>
<keyword evidence="5" id="KW-0863">Zinc-finger</keyword>
<feature type="region of interest" description="Disordered" evidence="8">
    <location>
        <begin position="928"/>
        <end position="947"/>
    </location>
</feature>
<evidence type="ECO:0000256" key="6">
    <source>
        <dbReference type="ARBA" id="ARBA00022786"/>
    </source>
</evidence>
<feature type="region of interest" description="Disordered" evidence="8">
    <location>
        <begin position="223"/>
        <end position="254"/>
    </location>
</feature>
<feature type="region of interest" description="Disordered" evidence="8">
    <location>
        <begin position="34"/>
        <end position="77"/>
    </location>
</feature>
<sequence>MNSAFNIGPRPVLEISDDDDSDVEFSTLAPAVSESHQFGVRASRHSEPIDLTSDSDGDLTFLGRSRPSHVPQPPKRIRLDPIVQAGASATARPRVTPGLPSHEHSLPTVNNGLPPANNFDDFSFLHDAGNRTLAMPTTLNAINTDLPPLPNLQQKPPIRKKLKVQKPAPYFFDRDLEITMYRGPGYERFHVALGTNNDHQIICNKWDAAQERSRLRKGMRLLHPPPLTRTQIHDIDSDSDSESGSDETTDNEKQGGTYFDHLCLSAVLEVFPDVQRQFVLEKIMKSPWRKSKVRNIITLTDYDLVIPQTIISELLELSSYPKQPKATKTEGLPGDGTGKTIAWNRDLPKDPMYFKEAVILLAKVFDHTPTYYIHKMVHETKSLFDTYVHLDEKEIKFHHLNPRPYARLRFPRVVIEKKYQLTPREQRIHHQYIQQVNELQAAKQHCAREAHKSSIQKAKDDAEEVNAREQKAIGAITSCGCCFEETVPLNRTVICEADPAHSFCFTCISGLAESQVGLMQYEMKCMDATICSANLCWSAIAKAIDIKTFDRLEFNRQQAEIMAADLEGLEQCPFCDFKAICDTVDVNPVFACQNPECEVVSCRKCHLENHPPKTCEEHQKENDLTARHRVEEARSDAVMRTCPKCKVKIIKEDGCNKMICATCRAFMCYECQEDLTKLGPNVYNHFNKPGAKCSLYDRVGVDRHEVEADDAEREAIRKAKEEDSSVDETRLQVETGKPKPTALDLHPARDMFVRHANHRDNHLRILRDLQQQRRDLLLTDRNRREARRQIETLQHGIPDRLMIPAFDVRVAFNPHDIGHGHHFARRMAAVEPPTNNTQPHESPDKDKDKDKGKGKESVLPFGAGNVYRRIPGAFHAQSRMPNVDHPLVPPQLTQPNRASPPWNRIDRRSQYPQFGPISWDFSPNGSLGASNESPHTRLAPPPYAPPEFALNQAQETFGSPPNYDAEEDYGFREIFGGRPRPT</sequence>
<keyword evidence="7" id="KW-0862">Zinc</keyword>
<evidence type="ECO:0000256" key="3">
    <source>
        <dbReference type="ARBA" id="ARBA00022723"/>
    </source>
</evidence>
<evidence type="ECO:0000256" key="2">
    <source>
        <dbReference type="ARBA" id="ARBA00022679"/>
    </source>
</evidence>
<dbReference type="Gene3D" id="1.20.120.1750">
    <property type="match status" value="1"/>
</dbReference>
<feature type="compositionally biased region" description="Acidic residues" evidence="8">
    <location>
        <begin position="237"/>
        <end position="249"/>
    </location>
</feature>